<comment type="caution">
    <text evidence="2">The sequence shown here is derived from an EMBL/GenBank/DDBJ whole genome shotgun (WGS) entry which is preliminary data.</text>
</comment>
<gene>
    <name evidence="2" type="ORF">GCM10011583_62730</name>
</gene>
<dbReference type="Gene3D" id="1.10.579.10">
    <property type="entry name" value="DNA Cyclobutane Dipyrimidine Photolyase, subunit A, domain 3"/>
    <property type="match status" value="1"/>
</dbReference>
<evidence type="ECO:0000313" key="3">
    <source>
        <dbReference type="Proteomes" id="UP000660265"/>
    </source>
</evidence>
<dbReference type="Pfam" id="PF04244">
    <property type="entry name" value="DPRP"/>
    <property type="match status" value="1"/>
</dbReference>
<feature type="compositionally biased region" description="Basic and acidic residues" evidence="1">
    <location>
        <begin position="187"/>
        <end position="204"/>
    </location>
</feature>
<organism evidence="2 3">
    <name type="scientific">Streptomyces camponoticapitis</name>
    <dbReference type="NCBI Taxonomy" id="1616125"/>
    <lineage>
        <taxon>Bacteria</taxon>
        <taxon>Bacillati</taxon>
        <taxon>Actinomycetota</taxon>
        <taxon>Actinomycetes</taxon>
        <taxon>Kitasatosporales</taxon>
        <taxon>Streptomycetaceae</taxon>
        <taxon>Streptomyces</taxon>
    </lineage>
</organism>
<dbReference type="Gene3D" id="3.40.50.620">
    <property type="entry name" value="HUPs"/>
    <property type="match status" value="1"/>
</dbReference>
<dbReference type="PANTHER" id="PTHR38657">
    <property type="entry name" value="SLR1343 PROTEIN"/>
    <property type="match status" value="1"/>
</dbReference>
<keyword evidence="3" id="KW-1185">Reference proteome</keyword>
<dbReference type="SUPFAM" id="SSF48173">
    <property type="entry name" value="Cryptochrome/photolyase FAD-binding domain"/>
    <property type="match status" value="1"/>
</dbReference>
<dbReference type="EMBL" id="BMMV01000027">
    <property type="protein sequence ID" value="GGK22175.1"/>
    <property type="molecule type" value="Genomic_DNA"/>
</dbReference>
<reference evidence="3" key="1">
    <citation type="journal article" date="2019" name="Int. J. Syst. Evol. Microbiol.">
        <title>The Global Catalogue of Microorganisms (GCM) 10K type strain sequencing project: providing services to taxonomists for standard genome sequencing and annotation.</title>
        <authorList>
            <consortium name="The Broad Institute Genomics Platform"/>
            <consortium name="The Broad Institute Genome Sequencing Center for Infectious Disease"/>
            <person name="Wu L."/>
            <person name="Ma J."/>
        </authorList>
    </citation>
    <scope>NUCLEOTIDE SEQUENCE [LARGE SCALE GENOMIC DNA]</scope>
    <source>
        <strain evidence="3">CGMCC 4.7275</strain>
    </source>
</reference>
<feature type="region of interest" description="Disordered" evidence="1">
    <location>
        <begin position="183"/>
        <end position="208"/>
    </location>
</feature>
<dbReference type="InterPro" id="IPR014729">
    <property type="entry name" value="Rossmann-like_a/b/a_fold"/>
</dbReference>
<evidence type="ECO:0000313" key="2">
    <source>
        <dbReference type="EMBL" id="GGK22175.1"/>
    </source>
</evidence>
<proteinExistence type="predicted"/>
<dbReference type="InterPro" id="IPR007357">
    <property type="entry name" value="PhrB-like"/>
</dbReference>
<dbReference type="PANTHER" id="PTHR38657:SF1">
    <property type="entry name" value="SLR1343 PROTEIN"/>
    <property type="match status" value="1"/>
</dbReference>
<accession>A0ABQ2EV47</accession>
<evidence type="ECO:0000256" key="1">
    <source>
        <dbReference type="SAM" id="MobiDB-lite"/>
    </source>
</evidence>
<dbReference type="Gene3D" id="1.25.40.80">
    <property type="match status" value="1"/>
</dbReference>
<dbReference type="InterPro" id="IPR052551">
    <property type="entry name" value="UV-DNA_repair_photolyase"/>
</dbReference>
<dbReference type="Gene3D" id="1.10.10.1710">
    <property type="entry name" value="Deoxyribodipyrimidine photolyase-related"/>
    <property type="match status" value="1"/>
</dbReference>
<name>A0ABQ2EV47_9ACTN</name>
<dbReference type="Proteomes" id="UP000660265">
    <property type="component" value="Unassembled WGS sequence"/>
</dbReference>
<dbReference type="InterPro" id="IPR036134">
    <property type="entry name" value="Crypto/Photolyase_FAD-like_sf"/>
</dbReference>
<protein>
    <submittedName>
        <fullName evidence="2">Deoxyribodipyrimidine photo-lyase</fullName>
    </submittedName>
</protein>
<sequence>MVTARAALGAAPARGNGCERHNPMAPRPHWLFGDQLGPHFVNPRGGGPGAHAPLVMIEARSVLRRRRFHRAKAHLVLSAMRHRAAELGDRVTYVRAETYAEGLEQALGHPPAPLTVCHPTSRRALDFARTRKEVEVLPAKGFMVSHDDFARWADSRQGLRLESFYRWVRARHDLLMDGGEPAGGRWNLDHDNREPPPRGQETLDVRGPWQPREDAIDDEVRHDLDRWERDGDVSFVGRDGPRRFPATRREALSALRHFITHRLPDFGRYEDAMLAGDPVLSHSLLSAPLNLGLLDPAECVERAERAFRAGDAPLNSVEGFVRQIAGWREYVWHLYWHFGEDYRHRNALRHTTPLPDWFLDLDAEAVTANCLSTVLAQVRDTGWTHHIPRLMVLGSRALQDGWDPAAVTDWFHRCFVDGYDWVMLPNVVGMSQYADGGLMTTKPYTSGGAYINKMSDLCGPCAYRPTARTGDHACPYTAGYWAFLHRHRARLAANHRTSRAVKGLDRLKDLPELLDDTARRGDTPP</sequence>